<keyword evidence="11" id="KW-1185">Reference proteome</keyword>
<evidence type="ECO:0000256" key="3">
    <source>
        <dbReference type="ARBA" id="ARBA00022692"/>
    </source>
</evidence>
<sequence length="530" mass="61918">MDPPQSRRPPIFGPPRQNRFETKCKYCKKQQDPQLLQWHETQCQKQQQGPLTQFVNVGTQFIRGFSQGVQRNVERLGNAISNEFNQIERIFNNRPNPVTIDVYQEQFNRLYQEERDRQSIDQPKSEPNFIEYNFINKRNLTPSAKMCCICQDEYIDNEKILILQCMHRYHKQCLTNLSNLQNEYISIILTMKLIFLFLLASCLVLAQDNINTSGDEALENIKKLEEQESEAINSTQELNPQENTNEINKKEEEKESIDSEELADIIEEAEENMFELLEALRPLFGLRFGDQDRDSDGQVIDDQSDSESNDDTQEKPAILVDPVEDLLKKVDQDPLMLQWDQLMNDFDPEDLLTFELQSGATEILCETIKKPTTIRGAYFIPQFRLDQKIDFYIKTSNNTLLYSKERVQEGIFKIDIPEKGEYKFIFTNKRTKEPLTITFAIDVHDSHQEFLKLGDLDPLALRIERLSTAMRDNYFYDKMAAQQFEGGLREVQNANNKLLIFSLIEVIGIIAITGWQVFYLKRILSNQRII</sequence>
<evidence type="ECO:0000256" key="1">
    <source>
        <dbReference type="ARBA" id="ARBA00004479"/>
    </source>
</evidence>
<comment type="subcellular location">
    <subcellularLocation>
        <location evidence="1">Membrane</location>
        <topology evidence="1">Single-pass type I membrane protein</topology>
    </subcellularLocation>
</comment>
<keyword evidence="4" id="KW-0732">Signal</keyword>
<comment type="similarity">
    <text evidence="2">Belongs to the EMP24/GP25L family.</text>
</comment>
<keyword evidence="5 8" id="KW-1133">Transmembrane helix</keyword>
<comment type="caution">
    <text evidence="10">The sequence shown here is derived from an EMBL/GenBank/DDBJ whole genome shotgun (WGS) entry which is preliminary data.</text>
</comment>
<evidence type="ECO:0000256" key="7">
    <source>
        <dbReference type="SAM" id="MobiDB-lite"/>
    </source>
</evidence>
<dbReference type="InterPro" id="IPR015720">
    <property type="entry name" value="Emp24-like"/>
</dbReference>
<dbReference type="InterPro" id="IPR001841">
    <property type="entry name" value="Znf_RING"/>
</dbReference>
<feature type="domain" description="GOLD" evidence="9">
    <location>
        <begin position="351"/>
        <end position="525"/>
    </location>
</feature>
<feature type="compositionally biased region" description="Basic and acidic residues" evidence="7">
    <location>
        <begin position="247"/>
        <end position="257"/>
    </location>
</feature>
<feature type="compositionally biased region" description="Polar residues" evidence="7">
    <location>
        <begin position="230"/>
        <end position="241"/>
    </location>
</feature>
<gene>
    <name evidence="10" type="ORF">PPRIM_AZ9-3.1.T0860113</name>
</gene>
<accession>A0A8S1NUA2</accession>
<evidence type="ECO:0000313" key="11">
    <source>
        <dbReference type="Proteomes" id="UP000688137"/>
    </source>
</evidence>
<evidence type="ECO:0000256" key="5">
    <source>
        <dbReference type="ARBA" id="ARBA00022989"/>
    </source>
</evidence>
<dbReference type="Pfam" id="PF01105">
    <property type="entry name" value="EMP24_GP25L"/>
    <property type="match status" value="1"/>
</dbReference>
<proteinExistence type="inferred from homology"/>
<evidence type="ECO:0000256" key="6">
    <source>
        <dbReference type="ARBA" id="ARBA00023136"/>
    </source>
</evidence>
<dbReference type="InterPro" id="IPR009038">
    <property type="entry name" value="GOLD_dom"/>
</dbReference>
<evidence type="ECO:0000256" key="8">
    <source>
        <dbReference type="SAM" id="Phobius"/>
    </source>
</evidence>
<name>A0A8S1NUA2_PARPR</name>
<dbReference type="AlphaFoldDB" id="A0A8S1NUA2"/>
<dbReference type="Proteomes" id="UP000688137">
    <property type="component" value="Unassembled WGS sequence"/>
</dbReference>
<evidence type="ECO:0000256" key="4">
    <source>
        <dbReference type="ARBA" id="ARBA00022729"/>
    </source>
</evidence>
<dbReference type="GO" id="GO:0016020">
    <property type="term" value="C:membrane"/>
    <property type="evidence" value="ECO:0007669"/>
    <property type="project" value="UniProtKB-SubCell"/>
</dbReference>
<dbReference type="SMART" id="SM01190">
    <property type="entry name" value="EMP24_GP25L"/>
    <property type="match status" value="1"/>
</dbReference>
<dbReference type="Pfam" id="PF13639">
    <property type="entry name" value="zf-RING_2"/>
    <property type="match status" value="1"/>
</dbReference>
<evidence type="ECO:0000259" key="9">
    <source>
        <dbReference type="SMART" id="SM01190"/>
    </source>
</evidence>
<reference evidence="10" key="1">
    <citation type="submission" date="2021-01" db="EMBL/GenBank/DDBJ databases">
        <authorList>
            <consortium name="Genoscope - CEA"/>
            <person name="William W."/>
        </authorList>
    </citation>
    <scope>NUCLEOTIDE SEQUENCE</scope>
</reference>
<keyword evidence="6 8" id="KW-0472">Membrane</keyword>
<dbReference type="PANTHER" id="PTHR22811">
    <property type="entry name" value="TRANSMEMBRANE EMP24 DOMAIN-CONTAINING PROTEIN"/>
    <property type="match status" value="1"/>
</dbReference>
<dbReference type="FunFam" id="3.30.40.10:FF:001465">
    <property type="entry name" value="Uncharacterized protein"/>
    <property type="match status" value="1"/>
</dbReference>
<feature type="transmembrane region" description="Helical" evidence="8">
    <location>
        <begin position="498"/>
        <end position="520"/>
    </location>
</feature>
<feature type="region of interest" description="Disordered" evidence="7">
    <location>
        <begin position="292"/>
        <end position="316"/>
    </location>
</feature>
<keyword evidence="3 8" id="KW-0812">Transmembrane</keyword>
<organism evidence="10 11">
    <name type="scientific">Paramecium primaurelia</name>
    <dbReference type="NCBI Taxonomy" id="5886"/>
    <lineage>
        <taxon>Eukaryota</taxon>
        <taxon>Sar</taxon>
        <taxon>Alveolata</taxon>
        <taxon>Ciliophora</taxon>
        <taxon>Intramacronucleata</taxon>
        <taxon>Oligohymenophorea</taxon>
        <taxon>Peniculida</taxon>
        <taxon>Parameciidae</taxon>
        <taxon>Paramecium</taxon>
    </lineage>
</organism>
<evidence type="ECO:0000256" key="2">
    <source>
        <dbReference type="ARBA" id="ARBA00007104"/>
    </source>
</evidence>
<feature type="region of interest" description="Disordered" evidence="7">
    <location>
        <begin position="228"/>
        <end position="260"/>
    </location>
</feature>
<feature type="compositionally biased region" description="Acidic residues" evidence="7">
    <location>
        <begin position="302"/>
        <end position="311"/>
    </location>
</feature>
<evidence type="ECO:0000313" key="10">
    <source>
        <dbReference type="EMBL" id="CAD8090594.1"/>
    </source>
</evidence>
<dbReference type="EMBL" id="CAJJDM010000089">
    <property type="protein sequence ID" value="CAD8090594.1"/>
    <property type="molecule type" value="Genomic_DNA"/>
</dbReference>
<dbReference type="OMA" id="WDQLMND"/>
<feature type="transmembrane region" description="Helical" evidence="8">
    <location>
        <begin position="184"/>
        <end position="206"/>
    </location>
</feature>
<protein>
    <recommendedName>
        <fullName evidence="9">GOLD domain-containing protein</fullName>
    </recommendedName>
</protein>